<dbReference type="InterPro" id="IPR025406">
    <property type="entry name" value="DUF4132"/>
</dbReference>
<comment type="caution">
    <text evidence="3">The sequence shown here is derived from an EMBL/GenBank/DDBJ whole genome shotgun (WGS) entry which is preliminary data.</text>
</comment>
<gene>
    <name evidence="3" type="ORF">HCN08_04895</name>
</gene>
<dbReference type="Pfam" id="PF13569">
    <property type="entry name" value="DUF4132"/>
    <property type="match status" value="1"/>
</dbReference>
<feature type="domain" description="DUF4132" evidence="1">
    <location>
        <begin position="274"/>
        <end position="467"/>
    </location>
</feature>
<dbReference type="Pfam" id="PF24879">
    <property type="entry name" value="DUF7737"/>
    <property type="match status" value="1"/>
</dbReference>
<proteinExistence type="predicted"/>
<protein>
    <submittedName>
        <fullName evidence="3">DUF4132 domain-containing protein</fullName>
    </submittedName>
</protein>
<evidence type="ECO:0000259" key="1">
    <source>
        <dbReference type="Pfam" id="PF13569"/>
    </source>
</evidence>
<dbReference type="EMBL" id="JAATEJ010000002">
    <property type="protein sequence ID" value="NJP42750.1"/>
    <property type="molecule type" value="Genomic_DNA"/>
</dbReference>
<name>A0ABX0ZI68_9ACTN</name>
<evidence type="ECO:0000313" key="3">
    <source>
        <dbReference type="EMBL" id="NJP42750.1"/>
    </source>
</evidence>
<dbReference type="InterPro" id="IPR056639">
    <property type="entry name" value="DUF7737"/>
</dbReference>
<organism evidence="3 4">
    <name type="scientific">Actinacidiphila epipremni</name>
    <dbReference type="NCBI Taxonomy" id="2053013"/>
    <lineage>
        <taxon>Bacteria</taxon>
        <taxon>Bacillati</taxon>
        <taxon>Actinomycetota</taxon>
        <taxon>Actinomycetes</taxon>
        <taxon>Kitasatosporales</taxon>
        <taxon>Streptomycetaceae</taxon>
        <taxon>Actinacidiphila</taxon>
    </lineage>
</organism>
<evidence type="ECO:0000313" key="4">
    <source>
        <dbReference type="Proteomes" id="UP000734511"/>
    </source>
</evidence>
<dbReference type="RefSeq" id="WP_167981585.1">
    <property type="nucleotide sequence ID" value="NZ_JAATEJ010000002.1"/>
</dbReference>
<accession>A0ABX0ZI68</accession>
<reference evidence="3 4" key="1">
    <citation type="submission" date="2020-03" db="EMBL/GenBank/DDBJ databases">
        <title>WGS of actinomycetes isolated from Thailand.</title>
        <authorList>
            <person name="Thawai C."/>
        </authorList>
    </citation>
    <scope>NUCLEOTIDE SEQUENCE [LARGE SCALE GENOMIC DNA]</scope>
    <source>
        <strain evidence="3 4">PRB2-1</strain>
    </source>
</reference>
<keyword evidence="4" id="KW-1185">Reference proteome</keyword>
<dbReference type="Proteomes" id="UP000734511">
    <property type="component" value="Unassembled WGS sequence"/>
</dbReference>
<feature type="domain" description="DUF7737" evidence="2">
    <location>
        <begin position="596"/>
        <end position="700"/>
    </location>
</feature>
<sequence>MAVVAAVEDAGLPASVLDGDDAYGPRMRAEHAQLLASPGVGALLAHCGTLGQVRAGVRWRAQAAELVAAAPRGAEAVRELLAGFAAQPEGRFTVRDGDREPVRQRGLTGWANTALVRGLLWALADLAAAAEPGPEADPDGPGVAAVRLAGACARHAGTGLGGRGGEARTGQVATTAVAVLGSFDGDLGAYAVTELAGLRAVVRNRTVLKAAERAQLEVAGRAGLVPSQLRERTVPTAGLDAEHRRAVPLPDGSTAVLAVDGAGAASLTYRTAAGRRVASVPASARKEAAAEVAGLKGELRGLRKLLAGERSRLEELLASGATWSGERWQRLYADHPLVGAPATSLLWEVRPAGGGAGEAAESAGWRAGFPERAGAGWVLAATDGTAAAVGAGDTVRLWHPLRAEPEEVQMWRTAVAERELRQPFKQAFREVYPLTPAEEASGGYSNRFAAHVLRFGQARSLMAARGWSASHLGFWDGGDEGEAIRVMPAAGPVEWRARFDYQLVEESRHTVYGTGELCSSNRVRFERRPLRGGGRGWTPVAPAQVPPLVLSEALRDVDLFVEVASIAADEQWRDAAEGRLAGRWHEAAFGPLPPSAEVRKEALARLLPRTRIAGRVELDGRFLRVRGDRTTYRIHLGSGNVLMEPNDAYLCVVPAGRQAAGDRVFLPFEADGGLLAVVLSKAFLLADDARITDPSIVRQLPPLP</sequence>
<evidence type="ECO:0000259" key="2">
    <source>
        <dbReference type="Pfam" id="PF24879"/>
    </source>
</evidence>